<organism evidence="1 2">
    <name type="scientific">Caloramator australicus RC3</name>
    <dbReference type="NCBI Taxonomy" id="857293"/>
    <lineage>
        <taxon>Bacteria</taxon>
        <taxon>Bacillati</taxon>
        <taxon>Bacillota</taxon>
        <taxon>Clostridia</taxon>
        <taxon>Eubacteriales</taxon>
        <taxon>Clostridiaceae</taxon>
        <taxon>Caloramator</taxon>
    </lineage>
</organism>
<dbReference type="RefSeq" id="WP_008909891.1">
    <property type="nucleotide sequence ID" value="NZ_CAKP01000138.1"/>
</dbReference>
<dbReference type="STRING" id="857293.CAAU_2565"/>
<name>I7LI88_9CLOT</name>
<sequence length="427" mass="50955">MQVLDFLKSNEDINKLFSVYKNEFSGSFKRIKRSEKKKKLAIKKNSQIIFLKWFYSTLIDNTYFSPANIFNRIIYENFGDEVAVLPNVVPIFIENEIRDFRIEYRVFTLDNNSIFDDIRSLQRFFLGKKFELKKMDFKTIFENVQDNIFVKDEYYLFQLFNIASYFSAFSYEDIGKKVFLTGNDFDVNFFNDSKSYLKIIDFWLPIAAQLFENFFGNMNPYTVSCLKRYIKNKTMLQKLLDKTLAALSINKDEFVNYALGIDNDESKNYYENYFIVSAYLVKYFVIPLSYFIPIIQPCYISKVNFDFIFNDAEIILKEGYSSYDLLNDPFLIYDLSHFGNKLMKRSDRSRLQDVFDTPVNIDEILMTKNEIYSNPEMQDFWQNIDPKELEELIKLLDEKVEEMVVEEKPKRKIHKEGNVIHLFNNKK</sequence>
<dbReference type="OrthoDB" id="1884465at2"/>
<accession>I7LI88</accession>
<evidence type="ECO:0000313" key="2">
    <source>
        <dbReference type="Proteomes" id="UP000007652"/>
    </source>
</evidence>
<proteinExistence type="predicted"/>
<comment type="caution">
    <text evidence="1">The sequence shown here is derived from an EMBL/GenBank/DDBJ whole genome shotgun (WGS) entry which is preliminary data.</text>
</comment>
<dbReference type="AlphaFoldDB" id="I7LI88"/>
<reference evidence="1 2" key="1">
    <citation type="journal article" date="2011" name="J. Bacteriol.">
        <title>Draft genome sequence of Caloramator australicus strain RC3T, a thermoanaerobe from the Great Artesian Basin of Australia.</title>
        <authorList>
            <person name="Ogg C.D."/>
            <person name="Patel B.K.C."/>
        </authorList>
    </citation>
    <scope>NUCLEOTIDE SEQUENCE [LARGE SCALE GENOMIC DNA]</scope>
    <source>
        <strain evidence="1 2">RC3</strain>
    </source>
</reference>
<protein>
    <submittedName>
        <fullName evidence="1">Uncharacterized protein</fullName>
    </submittedName>
</protein>
<gene>
    <name evidence="1" type="ORF">CAAU_2565</name>
</gene>
<keyword evidence="2" id="KW-1185">Reference proteome</keyword>
<dbReference type="Proteomes" id="UP000007652">
    <property type="component" value="Unassembled WGS sequence"/>
</dbReference>
<evidence type="ECO:0000313" key="1">
    <source>
        <dbReference type="EMBL" id="CCJ34648.1"/>
    </source>
</evidence>
<dbReference type="EMBL" id="CAKP01000138">
    <property type="protein sequence ID" value="CCJ34648.1"/>
    <property type="molecule type" value="Genomic_DNA"/>
</dbReference>